<organism evidence="2 3">
    <name type="scientific">Plantimonas leprariae</name>
    <dbReference type="NCBI Taxonomy" id="2615207"/>
    <lineage>
        <taxon>Bacteria</taxon>
        <taxon>Pseudomonadati</taxon>
        <taxon>Pseudomonadota</taxon>
        <taxon>Alphaproteobacteria</taxon>
        <taxon>Hyphomicrobiales</taxon>
        <taxon>Aurantimonadaceae</taxon>
        <taxon>Plantimonas</taxon>
    </lineage>
</organism>
<dbReference type="GO" id="GO:1901135">
    <property type="term" value="P:carbohydrate derivative metabolic process"/>
    <property type="evidence" value="ECO:0007669"/>
    <property type="project" value="InterPro"/>
</dbReference>
<feature type="domain" description="SIS" evidence="1">
    <location>
        <begin position="35"/>
        <end position="190"/>
    </location>
</feature>
<comment type="caution">
    <text evidence="2">The sequence shown here is derived from an EMBL/GenBank/DDBJ whole genome shotgun (WGS) entry which is preliminary data.</text>
</comment>
<dbReference type="RefSeq" id="WP_150967911.1">
    <property type="nucleotide sequence ID" value="NZ_VZDO01000001.1"/>
</dbReference>
<accession>A0A7V7PTH1</accession>
<proteinExistence type="predicted"/>
<dbReference type="InterPro" id="IPR046348">
    <property type="entry name" value="SIS_dom_sf"/>
</dbReference>
<sequence>MTTATFDCATWNEIAAQPAIWRAFAGPLAERSAEIRRWIEAAGIGQVWFCGAGTSAFIGETIAAVASPDGPELCAVATTDLVAAPRDHLAAAGSAPLLVVQFGRSGDSSETIGTLDLLDRHLPDAHQLAVTCNAAGALATRRPAGSGRGEVLLLPEATHDRGFAMTSSYTTMLLAALACFDRSGVDPSERLPRLADAAEDAIRRLAASAPPRPGRAIFLGSGALKGVARESALKVLELTAGRTATFWDGTLGFRHGPKASVDASSLVTVLVHPDPHTGRYDLDVAVEIRRQFPRTEVVTVGPKGCDVELALTGDARWDAVLYVLLAQIRAVQWSAALGLDVDDPFAGEGNLSRVVSGVTLYPFAA</sequence>
<dbReference type="GO" id="GO:0097367">
    <property type="term" value="F:carbohydrate derivative binding"/>
    <property type="evidence" value="ECO:0007669"/>
    <property type="project" value="InterPro"/>
</dbReference>
<evidence type="ECO:0000259" key="1">
    <source>
        <dbReference type="PROSITE" id="PS51464"/>
    </source>
</evidence>
<dbReference type="EMBL" id="VZDO01000001">
    <property type="protein sequence ID" value="KAB0682938.1"/>
    <property type="molecule type" value="Genomic_DNA"/>
</dbReference>
<gene>
    <name evidence="2" type="ORF">F6X38_02330</name>
</gene>
<dbReference type="InterPro" id="IPR001347">
    <property type="entry name" value="SIS_dom"/>
</dbReference>
<protein>
    <submittedName>
        <fullName evidence="2">Phosphosugar isomerase</fullName>
    </submittedName>
</protein>
<dbReference type="Proteomes" id="UP000432089">
    <property type="component" value="Unassembled WGS sequence"/>
</dbReference>
<dbReference type="SUPFAM" id="SSF53697">
    <property type="entry name" value="SIS domain"/>
    <property type="match status" value="1"/>
</dbReference>
<dbReference type="Gene3D" id="3.40.50.10490">
    <property type="entry name" value="Glucose-6-phosphate isomerase like protein, domain 1"/>
    <property type="match status" value="2"/>
</dbReference>
<name>A0A7V7PTH1_9HYPH</name>
<evidence type="ECO:0000313" key="3">
    <source>
        <dbReference type="Proteomes" id="UP000432089"/>
    </source>
</evidence>
<evidence type="ECO:0000313" key="2">
    <source>
        <dbReference type="EMBL" id="KAB0682938.1"/>
    </source>
</evidence>
<reference evidence="2 3" key="1">
    <citation type="submission" date="2019-09" db="EMBL/GenBank/DDBJ databases">
        <title>YIM 132180 draft genome.</title>
        <authorList>
            <person name="Zhang K."/>
        </authorList>
    </citation>
    <scope>NUCLEOTIDE SEQUENCE [LARGE SCALE GENOMIC DNA]</scope>
    <source>
        <strain evidence="2 3">YIM 132180</strain>
    </source>
</reference>
<keyword evidence="2" id="KW-0413">Isomerase</keyword>
<dbReference type="PROSITE" id="PS51464">
    <property type="entry name" value="SIS"/>
    <property type="match status" value="1"/>
</dbReference>
<dbReference type="GO" id="GO:0016853">
    <property type="term" value="F:isomerase activity"/>
    <property type="evidence" value="ECO:0007669"/>
    <property type="project" value="UniProtKB-KW"/>
</dbReference>
<keyword evidence="3" id="KW-1185">Reference proteome</keyword>
<dbReference type="AlphaFoldDB" id="A0A7V7PTH1"/>